<feature type="region of interest" description="Disordered" evidence="8">
    <location>
        <begin position="393"/>
        <end position="478"/>
    </location>
</feature>
<keyword evidence="7" id="KW-0046">Antibiotic resistance</keyword>
<feature type="transmembrane region" description="Helical" evidence="9">
    <location>
        <begin position="233"/>
        <end position="256"/>
    </location>
</feature>
<feature type="transmembrane region" description="Helical" evidence="9">
    <location>
        <begin position="311"/>
        <end position="329"/>
    </location>
</feature>
<feature type="transmembrane region" description="Helical" evidence="9">
    <location>
        <begin position="112"/>
        <end position="134"/>
    </location>
</feature>
<dbReference type="PANTHER" id="PTHR42718">
    <property type="entry name" value="MAJOR FACILITATOR SUPERFAMILY MULTIDRUG TRANSPORTER MFSC"/>
    <property type="match status" value="1"/>
</dbReference>
<evidence type="ECO:0000313" key="12">
    <source>
        <dbReference type="Proteomes" id="UP000002968"/>
    </source>
</evidence>
<dbReference type="AlphaFoldDB" id="D9XLB7"/>
<feature type="transmembrane region" description="Helical" evidence="9">
    <location>
        <begin position="146"/>
        <end position="168"/>
    </location>
</feature>
<evidence type="ECO:0000256" key="8">
    <source>
        <dbReference type="SAM" id="MobiDB-lite"/>
    </source>
</evidence>
<evidence type="ECO:0000256" key="2">
    <source>
        <dbReference type="ARBA" id="ARBA00022448"/>
    </source>
</evidence>
<evidence type="ECO:0000256" key="1">
    <source>
        <dbReference type="ARBA" id="ARBA00004651"/>
    </source>
</evidence>
<dbReference type="EMBL" id="GG657758">
    <property type="protein sequence ID" value="EFL41599.1"/>
    <property type="molecule type" value="Genomic_DNA"/>
</dbReference>
<evidence type="ECO:0000256" key="5">
    <source>
        <dbReference type="ARBA" id="ARBA00022989"/>
    </source>
</evidence>
<feature type="transmembrane region" description="Helical" evidence="9">
    <location>
        <begin position="209"/>
        <end position="227"/>
    </location>
</feature>
<feature type="transmembrane region" description="Helical" evidence="9">
    <location>
        <begin position="18"/>
        <end position="39"/>
    </location>
</feature>
<dbReference type="GO" id="GO:0005886">
    <property type="term" value="C:plasma membrane"/>
    <property type="evidence" value="ECO:0007669"/>
    <property type="project" value="UniProtKB-SubCell"/>
</dbReference>
<feature type="compositionally biased region" description="Low complexity" evidence="8">
    <location>
        <begin position="461"/>
        <end position="475"/>
    </location>
</feature>
<feature type="domain" description="Major facilitator superfamily (MFS) profile" evidence="10">
    <location>
        <begin position="21"/>
        <end position="592"/>
    </location>
</feature>
<gene>
    <name evidence="11" type="ORF">SSRG_04403</name>
</gene>
<feature type="transmembrane region" description="Helical" evidence="9">
    <location>
        <begin position="341"/>
        <end position="358"/>
    </location>
</feature>
<dbReference type="Gene3D" id="1.20.1720.10">
    <property type="entry name" value="Multidrug resistance protein D"/>
    <property type="match status" value="1"/>
</dbReference>
<keyword evidence="4 9" id="KW-0812">Transmembrane</keyword>
<keyword evidence="12" id="KW-1185">Reference proteome</keyword>
<dbReference type="Proteomes" id="UP000002968">
    <property type="component" value="Unassembled WGS sequence"/>
</dbReference>
<dbReference type="CDD" id="cd17321">
    <property type="entry name" value="MFS_MMR_MDR_like"/>
    <property type="match status" value="1"/>
</dbReference>
<accession>D9XLB7</accession>
<dbReference type="PANTHER" id="PTHR42718:SF46">
    <property type="entry name" value="BLR6921 PROTEIN"/>
    <property type="match status" value="1"/>
</dbReference>
<sequence>MLETTDTGRMSARSAPPLWLVVALACAGQFLVVLDISVVNVALPSLRGGLALGEQGLQWVVNAYAIAFAGFMLLGGRAGDLFGRKRMFLVGLGLFTLASLAGGLAQEGWQLLLARAVQGLGAAVLAPSTLTIVTSAVPEGPARARAIATWTAVGAGGGAAGGFVGGVLVETLSWRWVLLINVPVGALVLAGAARWLVESRAGERRRLDLPGAVLVTAGLATLAYGISQTEAEGWTAAATLVPLCAGLALVALFLLVEARAGSPLMPLGLLRLRSVASANVAMFLSGSAMFCMWFFMTLYAQNVLGYTPLEAGLALVPSSLAVVLGSKLAPRLMRSAGPRAVAVLGTLVALVGFVWQSTMTADGAYATAVLFPGVLMMLGAGLAGTPLAALATSGAAPQKKRTRLRTGQHLPHHGRFAGPRRHVDDRGGPHGGRPHPAGPDGGLRAGLPHGRRRPGRGRGPDVGVVAPPGRGAPPLTGSAYSQPLWRASCRASVRLRVPVLPMTAERWLRTVDSERCTRAAMSATVAPPADARRTSRSRAVSGLGPALSAAAASTGSTTVSPASTRRTADASSSTGPSFTRNPAAPASMARRR</sequence>
<dbReference type="Gene3D" id="1.20.1250.20">
    <property type="entry name" value="MFS general substrate transporter like domains"/>
    <property type="match status" value="1"/>
</dbReference>
<dbReference type="InterPro" id="IPR011701">
    <property type="entry name" value="MFS"/>
</dbReference>
<organism evidence="11 12">
    <name type="scientific">Streptomyces griseoflavus Tu4000</name>
    <dbReference type="NCBI Taxonomy" id="467200"/>
    <lineage>
        <taxon>Bacteria</taxon>
        <taxon>Bacillati</taxon>
        <taxon>Actinomycetota</taxon>
        <taxon>Actinomycetes</taxon>
        <taxon>Kitasatosporales</taxon>
        <taxon>Streptomycetaceae</taxon>
        <taxon>Streptomyces</taxon>
    </lineage>
</organism>
<dbReference type="GO" id="GO:0022857">
    <property type="term" value="F:transmembrane transporter activity"/>
    <property type="evidence" value="ECO:0007669"/>
    <property type="project" value="InterPro"/>
</dbReference>
<feature type="transmembrane region" description="Helical" evidence="9">
    <location>
        <begin position="174"/>
        <end position="197"/>
    </location>
</feature>
<comment type="subcellular location">
    <subcellularLocation>
        <location evidence="1">Cell membrane</location>
        <topology evidence="1">Multi-pass membrane protein</topology>
    </subcellularLocation>
</comment>
<dbReference type="eggNOG" id="COG0477">
    <property type="taxonomic scope" value="Bacteria"/>
</dbReference>
<dbReference type="GO" id="GO:0046677">
    <property type="term" value="P:response to antibiotic"/>
    <property type="evidence" value="ECO:0007669"/>
    <property type="project" value="UniProtKB-KW"/>
</dbReference>
<feature type="transmembrane region" description="Helical" evidence="9">
    <location>
        <begin position="88"/>
        <end position="106"/>
    </location>
</feature>
<keyword evidence="5 9" id="KW-1133">Transmembrane helix</keyword>
<feature type="compositionally biased region" description="Basic residues" evidence="8">
    <location>
        <begin position="398"/>
        <end position="420"/>
    </location>
</feature>
<evidence type="ECO:0000256" key="4">
    <source>
        <dbReference type="ARBA" id="ARBA00022692"/>
    </source>
</evidence>
<keyword evidence="2" id="KW-0813">Transport</keyword>
<evidence type="ECO:0000256" key="6">
    <source>
        <dbReference type="ARBA" id="ARBA00023136"/>
    </source>
</evidence>
<evidence type="ECO:0000256" key="7">
    <source>
        <dbReference type="ARBA" id="ARBA00023251"/>
    </source>
</evidence>
<evidence type="ECO:0000259" key="10">
    <source>
        <dbReference type="PROSITE" id="PS50850"/>
    </source>
</evidence>
<proteinExistence type="predicted"/>
<reference evidence="11" key="1">
    <citation type="submission" date="2009-02" db="EMBL/GenBank/DDBJ databases">
        <title>Annotation of Streptomyces griseoflavus strain Tu4000.</title>
        <authorList>
            <consortium name="The Broad Institute Genome Sequencing Platform"/>
            <consortium name="Broad Institute Microbial Sequencing Center"/>
            <person name="Fischbach M."/>
            <person name="Godfrey P."/>
            <person name="Ward D."/>
            <person name="Young S."/>
            <person name="Zeng Q."/>
            <person name="Koehrsen M."/>
            <person name="Alvarado L."/>
            <person name="Berlin A.M."/>
            <person name="Bochicchio J."/>
            <person name="Borenstein D."/>
            <person name="Chapman S.B."/>
            <person name="Chen Z."/>
            <person name="Engels R."/>
            <person name="Freedman E."/>
            <person name="Gellesch M."/>
            <person name="Goldberg J."/>
            <person name="Griggs A."/>
            <person name="Gujja S."/>
            <person name="Heilman E.R."/>
            <person name="Heiman D.I."/>
            <person name="Hepburn T.A."/>
            <person name="Howarth C."/>
            <person name="Jen D."/>
            <person name="Larson L."/>
            <person name="Lewis B."/>
            <person name="Mehta T."/>
            <person name="Park D."/>
            <person name="Pearson M."/>
            <person name="Richards J."/>
            <person name="Roberts A."/>
            <person name="Saif S."/>
            <person name="Shea T.D."/>
            <person name="Shenoy N."/>
            <person name="Sisk P."/>
            <person name="Stolte C."/>
            <person name="Sykes S.N."/>
            <person name="Thomson T."/>
            <person name="Walk T."/>
            <person name="White J."/>
            <person name="Yandava C."/>
            <person name="Straight P."/>
            <person name="Clardy J."/>
            <person name="Hung D."/>
            <person name="Kolter R."/>
            <person name="Mekalanos J."/>
            <person name="Walker S."/>
            <person name="Walsh C.T."/>
            <person name="Wieland-Brown L.C."/>
            <person name="Haas B."/>
            <person name="Nusbaum C."/>
            <person name="Birren B."/>
        </authorList>
    </citation>
    <scope>NUCLEOTIDE SEQUENCE [LARGE SCALE GENOMIC DNA]</scope>
    <source>
        <strain evidence="11">Tu4000</strain>
    </source>
</reference>
<dbReference type="PROSITE" id="PS50850">
    <property type="entry name" value="MFS"/>
    <property type="match status" value="1"/>
</dbReference>
<dbReference type="HOGENOM" id="CLU_460714_0_0_11"/>
<dbReference type="STRING" id="467200.SSRG_04403"/>
<dbReference type="InterPro" id="IPR036259">
    <property type="entry name" value="MFS_trans_sf"/>
</dbReference>
<protein>
    <submittedName>
        <fullName evidence="11">Cephamycin export protein CmcT</fullName>
    </submittedName>
</protein>
<feature type="transmembrane region" description="Helical" evidence="9">
    <location>
        <begin position="364"/>
        <end position="391"/>
    </location>
</feature>
<name>D9XLB7_9ACTN</name>
<evidence type="ECO:0000256" key="9">
    <source>
        <dbReference type="SAM" id="Phobius"/>
    </source>
</evidence>
<feature type="region of interest" description="Disordered" evidence="8">
    <location>
        <begin position="522"/>
        <end position="592"/>
    </location>
</feature>
<keyword evidence="6 9" id="KW-0472">Membrane</keyword>
<dbReference type="Pfam" id="PF07690">
    <property type="entry name" value="MFS_1"/>
    <property type="match status" value="1"/>
</dbReference>
<keyword evidence="3" id="KW-1003">Cell membrane</keyword>
<evidence type="ECO:0000256" key="3">
    <source>
        <dbReference type="ARBA" id="ARBA00022475"/>
    </source>
</evidence>
<dbReference type="SUPFAM" id="SSF103473">
    <property type="entry name" value="MFS general substrate transporter"/>
    <property type="match status" value="1"/>
</dbReference>
<feature type="transmembrane region" description="Helical" evidence="9">
    <location>
        <begin position="59"/>
        <end position="76"/>
    </location>
</feature>
<feature type="transmembrane region" description="Helical" evidence="9">
    <location>
        <begin position="276"/>
        <end position="299"/>
    </location>
</feature>
<evidence type="ECO:0000313" key="11">
    <source>
        <dbReference type="EMBL" id="EFL41599.1"/>
    </source>
</evidence>
<dbReference type="InterPro" id="IPR020846">
    <property type="entry name" value="MFS_dom"/>
</dbReference>
<feature type="compositionally biased region" description="Low complexity" evidence="8">
    <location>
        <begin position="539"/>
        <end position="574"/>
    </location>
</feature>